<proteinExistence type="predicted"/>
<sequence>MKQEEIFKNYKLIINEFEPSSNKTKNISILIDFYIEFFNKFQKSFNELVKDDDDESFFDLIMGAGDSNLDWLDYRIFPMYNFGKMHDSSIDIGELKF</sequence>
<dbReference type="AlphaFoldDB" id="A0A1E4SSY2"/>
<dbReference type="EMBL" id="KV453879">
    <property type="protein sequence ID" value="ODV82605.1"/>
    <property type="molecule type" value="Genomic_DNA"/>
</dbReference>
<keyword evidence="2" id="KW-1185">Reference proteome</keyword>
<gene>
    <name evidence="1" type="ORF">CANARDRAFT_30708</name>
</gene>
<evidence type="ECO:0000313" key="1">
    <source>
        <dbReference type="EMBL" id="ODV82605.1"/>
    </source>
</evidence>
<accession>A0A1E4SSY2</accession>
<organism evidence="1 2">
    <name type="scientific">[Candida] arabinofermentans NRRL YB-2248</name>
    <dbReference type="NCBI Taxonomy" id="983967"/>
    <lineage>
        <taxon>Eukaryota</taxon>
        <taxon>Fungi</taxon>
        <taxon>Dikarya</taxon>
        <taxon>Ascomycota</taxon>
        <taxon>Saccharomycotina</taxon>
        <taxon>Pichiomycetes</taxon>
        <taxon>Pichiales</taxon>
        <taxon>Pichiaceae</taxon>
        <taxon>Ogataea</taxon>
        <taxon>Ogataea/Candida clade</taxon>
    </lineage>
</organism>
<evidence type="ECO:0000313" key="2">
    <source>
        <dbReference type="Proteomes" id="UP000094801"/>
    </source>
</evidence>
<dbReference type="OrthoDB" id="441812at2759"/>
<dbReference type="Proteomes" id="UP000094801">
    <property type="component" value="Unassembled WGS sequence"/>
</dbReference>
<reference evidence="2" key="1">
    <citation type="submission" date="2016-04" db="EMBL/GenBank/DDBJ databases">
        <title>Comparative genomics of biotechnologically important yeasts.</title>
        <authorList>
            <consortium name="DOE Joint Genome Institute"/>
            <person name="Riley R."/>
            <person name="Haridas S."/>
            <person name="Wolfe K.H."/>
            <person name="Lopes M.R."/>
            <person name="Hittinger C.T."/>
            <person name="Goker M."/>
            <person name="Salamov A."/>
            <person name="Wisecaver J."/>
            <person name="Long T.M."/>
            <person name="Aerts A.L."/>
            <person name="Barry K."/>
            <person name="Choi C."/>
            <person name="Clum A."/>
            <person name="Coughlan A.Y."/>
            <person name="Deshpande S."/>
            <person name="Douglass A.P."/>
            <person name="Hanson S.J."/>
            <person name="Klenk H.-P."/>
            <person name="Labutti K."/>
            <person name="Lapidus A."/>
            <person name="Lindquist E."/>
            <person name="Lipzen A."/>
            <person name="Meier-Kolthoff J.P."/>
            <person name="Ohm R.A."/>
            <person name="Otillar R.P."/>
            <person name="Pangilinan J."/>
            <person name="Peng Y."/>
            <person name="Rokas A."/>
            <person name="Rosa C.A."/>
            <person name="Scheuner C."/>
            <person name="Sibirny A.A."/>
            <person name="Slot J.C."/>
            <person name="Stielow J.B."/>
            <person name="Sun H."/>
            <person name="Kurtzman C.P."/>
            <person name="Blackwell M."/>
            <person name="Grigoriev I.V."/>
            <person name="Jeffries T.W."/>
        </authorList>
    </citation>
    <scope>NUCLEOTIDE SEQUENCE [LARGE SCALE GENOMIC DNA]</scope>
    <source>
        <strain evidence="2">NRRL YB-2248</strain>
    </source>
</reference>
<name>A0A1E4SSY2_9ASCO</name>
<protein>
    <submittedName>
        <fullName evidence="1">Uncharacterized protein</fullName>
    </submittedName>
</protein>